<proteinExistence type="predicted"/>
<dbReference type="AlphaFoldDB" id="A0A8H6YK87"/>
<feature type="chain" id="PRO_5034778712" evidence="1">
    <location>
        <begin position="20"/>
        <end position="137"/>
    </location>
</feature>
<keyword evidence="3" id="KW-1185">Reference proteome</keyword>
<gene>
    <name evidence="2" type="ORF">MVEN_00706100</name>
</gene>
<organism evidence="2 3">
    <name type="scientific">Mycena venus</name>
    <dbReference type="NCBI Taxonomy" id="2733690"/>
    <lineage>
        <taxon>Eukaryota</taxon>
        <taxon>Fungi</taxon>
        <taxon>Dikarya</taxon>
        <taxon>Basidiomycota</taxon>
        <taxon>Agaricomycotina</taxon>
        <taxon>Agaricomycetes</taxon>
        <taxon>Agaricomycetidae</taxon>
        <taxon>Agaricales</taxon>
        <taxon>Marasmiineae</taxon>
        <taxon>Mycenaceae</taxon>
        <taxon>Mycena</taxon>
    </lineage>
</organism>
<dbReference type="Proteomes" id="UP000620124">
    <property type="component" value="Unassembled WGS sequence"/>
</dbReference>
<protein>
    <submittedName>
        <fullName evidence="2">Uncharacterized protein</fullName>
    </submittedName>
</protein>
<keyword evidence="1" id="KW-0732">Signal</keyword>
<comment type="caution">
    <text evidence="2">The sequence shown here is derived from an EMBL/GenBank/DDBJ whole genome shotgun (WGS) entry which is preliminary data.</text>
</comment>
<evidence type="ECO:0000313" key="3">
    <source>
        <dbReference type="Proteomes" id="UP000620124"/>
    </source>
</evidence>
<sequence>MLSAKLILTALAFAAVSSAAPSSTAKPSPDVLGTITLCNNDSPPDDCVTLSNVVDNICVSLTGNLDHYNKAVSFVSLAIPDNYACGFMETFDCTFGGGVGNDVLGLGPGNYFLFEVAGEQGGNFNDKASSFLCGPTS</sequence>
<reference evidence="2" key="1">
    <citation type="submission" date="2020-05" db="EMBL/GenBank/DDBJ databases">
        <title>Mycena genomes resolve the evolution of fungal bioluminescence.</title>
        <authorList>
            <person name="Tsai I.J."/>
        </authorList>
    </citation>
    <scope>NUCLEOTIDE SEQUENCE</scope>
    <source>
        <strain evidence="2">CCC161011</strain>
    </source>
</reference>
<feature type="signal peptide" evidence="1">
    <location>
        <begin position="1"/>
        <end position="19"/>
    </location>
</feature>
<evidence type="ECO:0000313" key="2">
    <source>
        <dbReference type="EMBL" id="KAF7359809.1"/>
    </source>
</evidence>
<name>A0A8H6YK87_9AGAR</name>
<accession>A0A8H6YK87</accession>
<evidence type="ECO:0000256" key="1">
    <source>
        <dbReference type="SAM" id="SignalP"/>
    </source>
</evidence>
<dbReference type="EMBL" id="JACAZI010000005">
    <property type="protein sequence ID" value="KAF7359809.1"/>
    <property type="molecule type" value="Genomic_DNA"/>
</dbReference>